<keyword evidence="2" id="KW-0813">Transport</keyword>
<dbReference type="EMBL" id="BAAAHK010000017">
    <property type="protein sequence ID" value="GAA0956676.1"/>
    <property type="molecule type" value="Genomic_DNA"/>
</dbReference>
<comment type="similarity">
    <text evidence="1">Belongs to the bacterial solute-binding protein 1 family.</text>
</comment>
<dbReference type="InterPro" id="IPR006059">
    <property type="entry name" value="SBP"/>
</dbReference>
<evidence type="ECO:0000256" key="1">
    <source>
        <dbReference type="ARBA" id="ARBA00008520"/>
    </source>
</evidence>
<dbReference type="SUPFAM" id="SSF53850">
    <property type="entry name" value="Periplasmic binding protein-like II"/>
    <property type="match status" value="1"/>
</dbReference>
<dbReference type="RefSeq" id="WP_343979449.1">
    <property type="nucleotide sequence ID" value="NZ_BAAAHK010000017.1"/>
</dbReference>
<dbReference type="PANTHER" id="PTHR43649:SF29">
    <property type="entry name" value="OSMOPROTECTIVE COMPOUNDS-BINDING PROTEIN GGTB"/>
    <property type="match status" value="1"/>
</dbReference>
<proteinExistence type="inferred from homology"/>
<accession>A0ABN1RGA1</accession>
<dbReference type="PANTHER" id="PTHR43649">
    <property type="entry name" value="ARABINOSE-BINDING PROTEIN-RELATED"/>
    <property type="match status" value="1"/>
</dbReference>
<evidence type="ECO:0000313" key="4">
    <source>
        <dbReference type="EMBL" id="GAA0956676.1"/>
    </source>
</evidence>
<evidence type="ECO:0000256" key="2">
    <source>
        <dbReference type="ARBA" id="ARBA00022448"/>
    </source>
</evidence>
<keyword evidence="3" id="KW-0732">Signal</keyword>
<name>A0ABN1RGA1_9ACTN</name>
<dbReference type="PROSITE" id="PS51257">
    <property type="entry name" value="PROKAR_LIPOPROTEIN"/>
    <property type="match status" value="1"/>
</dbReference>
<evidence type="ECO:0000313" key="5">
    <source>
        <dbReference type="Proteomes" id="UP001500542"/>
    </source>
</evidence>
<gene>
    <name evidence="4" type="ORF">GCM10009554_66500</name>
</gene>
<dbReference type="InterPro" id="IPR050490">
    <property type="entry name" value="Bact_solute-bd_prot1"/>
</dbReference>
<comment type="caution">
    <text evidence="4">The sequence shown here is derived from an EMBL/GenBank/DDBJ whole genome shotgun (WGS) entry which is preliminary data.</text>
</comment>
<dbReference type="Gene3D" id="3.40.190.10">
    <property type="entry name" value="Periplasmic binding protein-like II"/>
    <property type="match status" value="2"/>
</dbReference>
<keyword evidence="5" id="KW-1185">Reference proteome</keyword>
<reference evidence="4 5" key="1">
    <citation type="journal article" date="2019" name="Int. J. Syst. Evol. Microbiol.">
        <title>The Global Catalogue of Microorganisms (GCM) 10K type strain sequencing project: providing services to taxonomists for standard genome sequencing and annotation.</title>
        <authorList>
            <consortium name="The Broad Institute Genomics Platform"/>
            <consortium name="The Broad Institute Genome Sequencing Center for Infectious Disease"/>
            <person name="Wu L."/>
            <person name="Ma J."/>
        </authorList>
    </citation>
    <scope>NUCLEOTIDE SEQUENCE [LARGE SCALE GENOMIC DNA]</scope>
    <source>
        <strain evidence="4 5">JCM 10977</strain>
    </source>
</reference>
<feature type="chain" id="PRO_5045822669" evidence="3">
    <location>
        <begin position="24"/>
        <end position="440"/>
    </location>
</feature>
<dbReference type="Proteomes" id="UP001500542">
    <property type="component" value="Unassembled WGS sequence"/>
</dbReference>
<dbReference type="Pfam" id="PF01547">
    <property type="entry name" value="SBP_bac_1"/>
    <property type="match status" value="1"/>
</dbReference>
<protein>
    <submittedName>
        <fullName evidence="4">Extracellular solute-binding protein</fullName>
    </submittedName>
</protein>
<feature type="signal peptide" evidence="3">
    <location>
        <begin position="1"/>
        <end position="23"/>
    </location>
</feature>
<sequence>MIRSRTTALATLAVAALALTACSAGSLGSSDSGGGGDAVTLNFLVDNGEQTVKTAEQLGKDFTAKNPGITVKVETRPAGSEGDNIVKTRLSTGDMTDVFMYNSGSLFQAIAPQKNLVPMGDQPWGAGLDDNFKRTVTAGGQIYGAPYGGFMGGAILYNKPVYARLGLQVPKTWAEFMANNAKIKAAGIAPVIQTYGETWTSQLFVLGDFHNVAAAEPDFADKYTKNQAKYGTSPAARNGFEHLQQVHDLGYENKDFASAKLPDGLKLLAQGKGAHYPILSAVVSDLAATYPNSTKDVGLFAIPGDDAAKNGLTVWAPAGVYIPTSTTGAKLDAAKKFLGFIASKEGCDSQAKAGAVTGPFAVKDCKLPADVPQVVQDMQPYIDKDGSSSLALEFLSPVKGPSLEQITVEVGSGIRKAAAGASLYDEDVKKQALQLGLAGW</sequence>
<evidence type="ECO:0000256" key="3">
    <source>
        <dbReference type="SAM" id="SignalP"/>
    </source>
</evidence>
<organism evidence="4 5">
    <name type="scientific">Kribbella koreensis</name>
    <dbReference type="NCBI Taxonomy" id="57909"/>
    <lineage>
        <taxon>Bacteria</taxon>
        <taxon>Bacillati</taxon>
        <taxon>Actinomycetota</taxon>
        <taxon>Actinomycetes</taxon>
        <taxon>Propionibacteriales</taxon>
        <taxon>Kribbellaceae</taxon>
        <taxon>Kribbella</taxon>
    </lineage>
</organism>